<feature type="transmembrane region" description="Helical" evidence="1">
    <location>
        <begin position="292"/>
        <end position="314"/>
    </location>
</feature>
<dbReference type="RefSeq" id="WP_058582188.1">
    <property type="nucleotide sequence ID" value="NZ_LOPU01000029.1"/>
</dbReference>
<keyword evidence="1" id="KW-1133">Transmembrane helix</keyword>
<evidence type="ECO:0000313" key="2">
    <source>
        <dbReference type="EMBL" id="KTG09035.1"/>
    </source>
</evidence>
<dbReference type="EMBL" id="LOPU01000029">
    <property type="protein sequence ID" value="KTG09035.1"/>
    <property type="molecule type" value="Genomic_DNA"/>
</dbReference>
<feature type="transmembrane region" description="Helical" evidence="1">
    <location>
        <begin position="531"/>
        <end position="554"/>
    </location>
</feature>
<feature type="transmembrane region" description="Helical" evidence="1">
    <location>
        <begin position="20"/>
        <end position="39"/>
    </location>
</feature>
<accession>A0A0W1R6I7</accession>
<dbReference type="AlphaFoldDB" id="A0A0W1R6I7"/>
<evidence type="ECO:0000313" key="3">
    <source>
        <dbReference type="Proteomes" id="UP000054387"/>
    </source>
</evidence>
<comment type="caution">
    <text evidence="2">The sequence shown here is derived from an EMBL/GenBank/DDBJ whole genome shotgun (WGS) entry which is preliminary data.</text>
</comment>
<dbReference type="Proteomes" id="UP000054387">
    <property type="component" value="Unassembled WGS sequence"/>
</dbReference>
<evidence type="ECO:0008006" key="4">
    <source>
        <dbReference type="Google" id="ProtNLM"/>
    </source>
</evidence>
<dbReference type="STRING" id="1514971.AUR64_14630"/>
<protein>
    <recommendedName>
        <fullName evidence="4">Glycosyltransferase RgtA/B/C/D-like domain-containing protein</fullName>
    </recommendedName>
</protein>
<feature type="transmembrane region" description="Helical" evidence="1">
    <location>
        <begin position="476"/>
        <end position="494"/>
    </location>
</feature>
<evidence type="ECO:0000256" key="1">
    <source>
        <dbReference type="SAM" id="Phobius"/>
    </source>
</evidence>
<feature type="transmembrane region" description="Helical" evidence="1">
    <location>
        <begin position="163"/>
        <end position="184"/>
    </location>
</feature>
<feature type="transmembrane region" description="Helical" evidence="1">
    <location>
        <begin position="138"/>
        <end position="157"/>
    </location>
</feature>
<gene>
    <name evidence="2" type="ORF">AUR64_14630</name>
</gene>
<proteinExistence type="predicted"/>
<dbReference type="OrthoDB" id="242271at2157"/>
<name>A0A0W1R6I7_9EURY</name>
<reference evidence="2 3" key="1">
    <citation type="submission" date="2015-12" db="EMBL/GenBank/DDBJ databases">
        <title>Haloprofundus marisrubri gen. nov., sp. nov., an extremely halophilic archaeon isolated from the Discovery deep brine-seawater interface in the Red Sea.</title>
        <authorList>
            <person name="Zhang G."/>
            <person name="Stingl U."/>
            <person name="Rashid M."/>
        </authorList>
    </citation>
    <scope>NUCLEOTIDE SEQUENCE [LARGE SCALE GENOMIC DNA]</scope>
    <source>
        <strain evidence="2 3">SB9</strain>
    </source>
</reference>
<keyword evidence="3" id="KW-1185">Reference proteome</keyword>
<feature type="transmembrane region" description="Helical" evidence="1">
    <location>
        <begin position="110"/>
        <end position="131"/>
    </location>
</feature>
<feature type="transmembrane region" description="Helical" evidence="1">
    <location>
        <begin position="196"/>
        <end position="214"/>
    </location>
</feature>
<feature type="transmembrane region" description="Helical" evidence="1">
    <location>
        <begin position="566"/>
        <end position="585"/>
    </location>
</feature>
<keyword evidence="1" id="KW-0472">Membrane</keyword>
<sequence>MKDLKQRIVAAVFGDRSGLALFLLSLAFFGLFWRVGVFVNDTYTVANAFVGVADGHLYVDELRYGPADGATPGMNVVDGYLYGRNYGQMALALPILWLLELGALVADPRLVVVGLWCFTVLGACVVVGRVVDRPVMGNLVGAVAAIGLFGVNLLFATPLDPKWFPLMALQLASMVTAALAGVAVYRLLACVADRRAGLVSGAILVVATPVGFWASLPKRHATMALVVAVVLYTFYRSREVSEERPNRALGFRSAAYATVGLSTWVQPAEALTLFVALAAVDFLTVRRTDWRTLGVVAVAFALSLVPFLVTNAVVTGNPLSPPRLWTRFTGDQALTIDPTSGASGELTGGDSGTGSDGSASTAGLVASIGAVLGSALDRAALFAEYVRQGLVASFEPIRLYRIFVRSGYLSHVAGDDGGEAVNMAFVESAPVLGVLIGVVPLTVRRVRERTNREWNRRSVHEQLRRLRRSLQSPRRATDLLAVASLWTFSLIYLHRLPLHAMVTVRYLVPLLPILVYAAVRLESVREALSEWATLAWSYFGALAIGGQLLLLVLLLDGVQLGEAIQLHALVHLAAAAMLALWVLVSETGLGEGSYPRLGAALVGVACGLTTVFLLLSGWEYFGYAGEFALPAVRTFTRALPLF</sequence>
<feature type="transmembrane region" description="Helical" evidence="1">
    <location>
        <begin position="597"/>
        <end position="618"/>
    </location>
</feature>
<feature type="transmembrane region" description="Helical" evidence="1">
    <location>
        <begin position="500"/>
        <end position="519"/>
    </location>
</feature>
<keyword evidence="1" id="KW-0812">Transmembrane</keyword>
<feature type="transmembrane region" description="Helical" evidence="1">
    <location>
        <begin position="256"/>
        <end position="280"/>
    </location>
</feature>
<organism evidence="2 3">
    <name type="scientific">Haloprofundus marisrubri</name>
    <dbReference type="NCBI Taxonomy" id="1514971"/>
    <lineage>
        <taxon>Archaea</taxon>
        <taxon>Methanobacteriati</taxon>
        <taxon>Methanobacteriota</taxon>
        <taxon>Stenosarchaea group</taxon>
        <taxon>Halobacteria</taxon>
        <taxon>Halobacteriales</taxon>
        <taxon>Haloferacaceae</taxon>
        <taxon>Haloprofundus</taxon>
    </lineage>
</organism>